<comment type="caution">
    <text evidence="1">The sequence shown here is derived from an EMBL/GenBank/DDBJ whole genome shotgun (WGS) entry which is preliminary data.</text>
</comment>
<reference evidence="1 2" key="1">
    <citation type="submission" date="2018-05" db="EMBL/GenBank/DDBJ databases">
        <title>Acuticoccus sediminis sp. nov., isolated from deep-sea sediment of Indian Ocean.</title>
        <authorList>
            <person name="Liu X."/>
            <person name="Lai Q."/>
            <person name="Du Y."/>
            <person name="Sun F."/>
            <person name="Zhang X."/>
            <person name="Wang S."/>
            <person name="Shao Z."/>
        </authorList>
    </citation>
    <scope>NUCLEOTIDE SEQUENCE [LARGE SCALE GENOMIC DNA]</scope>
    <source>
        <strain evidence="1 2">PTG4-2</strain>
    </source>
</reference>
<dbReference type="RefSeq" id="WP_111350190.1">
    <property type="nucleotide sequence ID" value="NZ_QHHQ01000006.1"/>
</dbReference>
<dbReference type="Gene3D" id="3.30.1360.120">
    <property type="entry name" value="Probable tRNA modification gtpase trme, domain 1"/>
    <property type="match status" value="1"/>
</dbReference>
<dbReference type="Proteomes" id="UP000249590">
    <property type="component" value="Unassembled WGS sequence"/>
</dbReference>
<dbReference type="AlphaFoldDB" id="A0A8B2NLX4"/>
<organism evidence="1 2">
    <name type="scientific">Acuticoccus sediminis</name>
    <dbReference type="NCBI Taxonomy" id="2184697"/>
    <lineage>
        <taxon>Bacteria</taxon>
        <taxon>Pseudomonadati</taxon>
        <taxon>Pseudomonadota</taxon>
        <taxon>Alphaproteobacteria</taxon>
        <taxon>Hyphomicrobiales</taxon>
        <taxon>Amorphaceae</taxon>
        <taxon>Acuticoccus</taxon>
    </lineage>
</organism>
<dbReference type="Gene3D" id="3.30.70.1520">
    <property type="entry name" value="Heterotetrameric sarcosine oxidase"/>
    <property type="match status" value="1"/>
</dbReference>
<dbReference type="EMBL" id="QHHQ01000006">
    <property type="protein sequence ID" value="RAH98814.1"/>
    <property type="molecule type" value="Genomic_DNA"/>
</dbReference>
<sequence length="172" mass="17927">MDEPVKTMSTTVEALPARARFSLRATEADAAAAGEALAVPLGATIGEIAVAGDRRSLRLGPDEWVVVAPLEDAAPMAGAFAASGIAGSLVEISNREVSFAVSGPAAEDLLAHGCPRDLSRMAPGRGARTVFDGLSVVLWHVEDGFEVDVWRSYAPFLEALLTAAQRELAVTV</sequence>
<name>A0A8B2NLX4_9HYPH</name>
<keyword evidence="2" id="KW-1185">Reference proteome</keyword>
<dbReference type="InterPro" id="IPR027266">
    <property type="entry name" value="TrmE/GcvT-like"/>
</dbReference>
<dbReference type="SUPFAM" id="SSF103025">
    <property type="entry name" value="Folate-binding domain"/>
    <property type="match status" value="1"/>
</dbReference>
<proteinExistence type="predicted"/>
<evidence type="ECO:0000313" key="2">
    <source>
        <dbReference type="Proteomes" id="UP000249590"/>
    </source>
</evidence>
<evidence type="ECO:0000313" key="1">
    <source>
        <dbReference type="EMBL" id="RAH98814.1"/>
    </source>
</evidence>
<gene>
    <name evidence="1" type="ORF">DLJ53_24580</name>
</gene>
<dbReference type="OrthoDB" id="9814782at2"/>
<accession>A0A8B2NLX4</accession>
<protein>
    <submittedName>
        <fullName evidence="1">Sarcosine oxidase subunit gamma</fullName>
    </submittedName>
</protein>